<evidence type="ECO:0000256" key="14">
    <source>
        <dbReference type="ARBA" id="ARBA00031247"/>
    </source>
</evidence>
<dbReference type="SMART" id="SM00576">
    <property type="entry name" value="BTP"/>
    <property type="match status" value="1"/>
</dbReference>
<evidence type="ECO:0000256" key="3">
    <source>
        <dbReference type="ARBA" id="ARBA00009650"/>
    </source>
</evidence>
<reference evidence="19 20" key="1">
    <citation type="submission" date="2019-06" db="EMBL/GenBank/DDBJ databases">
        <title>A chromosomal-level reference genome of Carpinus fangiana (Coryloideae, Betulaceae).</title>
        <authorList>
            <person name="Yang X."/>
            <person name="Wang Z."/>
            <person name="Zhang L."/>
            <person name="Hao G."/>
            <person name="Liu J."/>
            <person name="Yang Y."/>
        </authorList>
    </citation>
    <scope>NUCLEOTIDE SEQUENCE [LARGE SCALE GENOMIC DNA]</scope>
    <source>
        <strain evidence="19">Cfa_2016G</strain>
        <tissue evidence="19">Leaf</tissue>
    </source>
</reference>
<dbReference type="InterPro" id="IPR009072">
    <property type="entry name" value="Histone-fold"/>
</dbReference>
<keyword evidence="9" id="KW-0805">Transcription regulation</keyword>
<dbReference type="GO" id="GO:0020037">
    <property type="term" value="F:heme binding"/>
    <property type="evidence" value="ECO:0007669"/>
    <property type="project" value="InterPro"/>
</dbReference>
<evidence type="ECO:0000256" key="1">
    <source>
        <dbReference type="ARBA" id="ARBA00002347"/>
    </source>
</evidence>
<dbReference type="InterPro" id="IPR023655">
    <property type="entry name" value="Cyt_C6"/>
</dbReference>
<dbReference type="GO" id="GO:0005634">
    <property type="term" value="C:nucleus"/>
    <property type="evidence" value="ECO:0007669"/>
    <property type="project" value="UniProtKB-SubCell"/>
</dbReference>
<dbReference type="SUPFAM" id="SSF46626">
    <property type="entry name" value="Cytochrome c"/>
    <property type="match status" value="1"/>
</dbReference>
<evidence type="ECO:0000256" key="5">
    <source>
        <dbReference type="ARBA" id="ARBA00022617"/>
    </source>
</evidence>
<evidence type="ECO:0000256" key="11">
    <source>
        <dbReference type="ARBA" id="ARBA00023163"/>
    </source>
</evidence>
<evidence type="ECO:0000256" key="6">
    <source>
        <dbReference type="ARBA" id="ARBA00022723"/>
    </source>
</evidence>
<dbReference type="PANTHER" id="PTHR34688:SF2">
    <property type="entry name" value="CYTOCHROME C6, CHLOROPLASTIC"/>
    <property type="match status" value="1"/>
</dbReference>
<evidence type="ECO:0000256" key="8">
    <source>
        <dbReference type="ARBA" id="ARBA00023004"/>
    </source>
</evidence>
<comment type="subcellular location">
    <subcellularLocation>
        <location evidence="2">Nucleus</location>
    </subcellularLocation>
</comment>
<evidence type="ECO:0000256" key="2">
    <source>
        <dbReference type="ARBA" id="ARBA00004123"/>
    </source>
</evidence>
<keyword evidence="7" id="KW-0249">Electron transport</keyword>
<sequence>MKSKKAKALTTTTMTTNETTTIPSEFWFAIARTAVSQICHSVGFKATQLSALETLTLVATKYLQAIAHSSAAFTNHSCRIQSNLLDLTHALHGVVSLHSGGFSGGSILHKDSSTLLLASGVLKDLSRFVEFHDEIPFAKPVPRRNNCSTPENSIPASRKSDPHSHVPKWLPEFPEGKESRAREERLWEEDSVIVAGDCNDEKKDNNKGKRVAVKERRKAELGVVGRGRGNVKKGAENPVPEKQHQVTYFKSLIPPLMAALVALSPICNTPVSHGQTIDIQRGAALFRRACIGCHDAGGNIIQPGATLFAKDLQRNGVEGEEEIYRVTYYGKGRMPGFGENCTPRGQCTFGARLRDDEIKLLAKFVKLQADQGWPNIESSED</sequence>
<evidence type="ECO:0000256" key="10">
    <source>
        <dbReference type="ARBA" id="ARBA00023078"/>
    </source>
</evidence>
<evidence type="ECO:0000256" key="4">
    <source>
        <dbReference type="ARBA" id="ARBA00022448"/>
    </source>
</evidence>
<dbReference type="InterPro" id="IPR009056">
    <property type="entry name" value="Cyt_c-like_dom"/>
</dbReference>
<comment type="similarity">
    <text evidence="3">Belongs to the cytochrome c family. PetJ subfamily.</text>
</comment>
<keyword evidence="6 16" id="KW-0479">Metal-binding</keyword>
<keyword evidence="20" id="KW-1185">Reference proteome</keyword>
<dbReference type="GO" id="GO:0009055">
    <property type="term" value="F:electron transfer activity"/>
    <property type="evidence" value="ECO:0007669"/>
    <property type="project" value="InterPro"/>
</dbReference>
<dbReference type="AlphaFoldDB" id="A0A5N6Q9W5"/>
<dbReference type="EMBL" id="CM017321">
    <property type="protein sequence ID" value="KAE7995965.1"/>
    <property type="molecule type" value="Genomic_DNA"/>
</dbReference>
<evidence type="ECO:0000259" key="18">
    <source>
        <dbReference type="PROSITE" id="PS51007"/>
    </source>
</evidence>
<keyword evidence="4" id="KW-0813">Transport</keyword>
<organism evidence="19 20">
    <name type="scientific">Carpinus fangiana</name>
    <dbReference type="NCBI Taxonomy" id="176857"/>
    <lineage>
        <taxon>Eukaryota</taxon>
        <taxon>Viridiplantae</taxon>
        <taxon>Streptophyta</taxon>
        <taxon>Embryophyta</taxon>
        <taxon>Tracheophyta</taxon>
        <taxon>Spermatophyta</taxon>
        <taxon>Magnoliopsida</taxon>
        <taxon>eudicotyledons</taxon>
        <taxon>Gunneridae</taxon>
        <taxon>Pentapetalae</taxon>
        <taxon>rosids</taxon>
        <taxon>fabids</taxon>
        <taxon>Fagales</taxon>
        <taxon>Betulaceae</taxon>
        <taxon>Carpinus</taxon>
    </lineage>
</organism>
<evidence type="ECO:0000256" key="7">
    <source>
        <dbReference type="ARBA" id="ARBA00022982"/>
    </source>
</evidence>
<name>A0A5N6Q9W5_9ROSI</name>
<evidence type="ECO:0000256" key="13">
    <source>
        <dbReference type="ARBA" id="ARBA00030448"/>
    </source>
</evidence>
<evidence type="ECO:0000256" key="17">
    <source>
        <dbReference type="SAM" id="MobiDB-lite"/>
    </source>
</evidence>
<dbReference type="PANTHER" id="PTHR34688">
    <property type="entry name" value="CYTOCHROME C6, CHLOROPLASTIC"/>
    <property type="match status" value="1"/>
</dbReference>
<evidence type="ECO:0000256" key="15">
    <source>
        <dbReference type="ARBA" id="ARBA00033211"/>
    </source>
</evidence>
<dbReference type="Proteomes" id="UP000327013">
    <property type="component" value="Chromosome 1"/>
</dbReference>
<comment type="function">
    <text evidence="1">Functions as an electron carrier between membrane-bound cytochrome b6-f and photosystem I in oxygenic photosynthesis.</text>
</comment>
<keyword evidence="10" id="KW-0793">Thylakoid</keyword>
<evidence type="ECO:0000256" key="16">
    <source>
        <dbReference type="PROSITE-ProRule" id="PRU00433"/>
    </source>
</evidence>
<keyword evidence="5 16" id="KW-0349">Heme</keyword>
<dbReference type="Gene3D" id="1.10.20.10">
    <property type="entry name" value="Histone, subunit A"/>
    <property type="match status" value="1"/>
</dbReference>
<evidence type="ECO:0000313" key="20">
    <source>
        <dbReference type="Proteomes" id="UP000327013"/>
    </source>
</evidence>
<dbReference type="PROSITE" id="PS51007">
    <property type="entry name" value="CYTC"/>
    <property type="match status" value="1"/>
</dbReference>
<dbReference type="GO" id="GO:0046982">
    <property type="term" value="F:protein heterodimerization activity"/>
    <property type="evidence" value="ECO:0007669"/>
    <property type="project" value="InterPro"/>
</dbReference>
<feature type="domain" description="Cytochrome c" evidence="18">
    <location>
        <begin position="277"/>
        <end position="369"/>
    </location>
</feature>
<keyword evidence="11" id="KW-0804">Transcription</keyword>
<feature type="region of interest" description="Disordered" evidence="17">
    <location>
        <begin position="142"/>
        <end position="172"/>
    </location>
</feature>
<dbReference type="FunFam" id="1.10.760.10:FF:000021">
    <property type="entry name" value="Cytochrome c6, chloroplastic"/>
    <property type="match status" value="1"/>
</dbReference>
<dbReference type="Gene3D" id="1.10.760.10">
    <property type="entry name" value="Cytochrome c-like domain"/>
    <property type="match status" value="1"/>
</dbReference>
<dbReference type="InterPro" id="IPR006565">
    <property type="entry name" value="BTP"/>
</dbReference>
<evidence type="ECO:0000256" key="9">
    <source>
        <dbReference type="ARBA" id="ARBA00023015"/>
    </source>
</evidence>
<dbReference type="OrthoDB" id="1930491at2759"/>
<protein>
    <recommendedName>
        <fullName evidence="15">Cytochrome c-553</fullName>
    </recommendedName>
    <alternativeName>
        <fullName evidence="14">Cytochrome c553</fullName>
    </alternativeName>
    <alternativeName>
        <fullName evidence="13">Soluble cytochrome f</fullName>
    </alternativeName>
</protein>
<gene>
    <name evidence="19" type="ORF">FH972_000717</name>
</gene>
<dbReference type="Pfam" id="PF13442">
    <property type="entry name" value="Cytochrome_CBB3"/>
    <property type="match status" value="1"/>
</dbReference>
<dbReference type="GO" id="GO:0005506">
    <property type="term" value="F:iron ion binding"/>
    <property type="evidence" value="ECO:0007669"/>
    <property type="project" value="InterPro"/>
</dbReference>
<accession>A0A5N6Q9W5</accession>
<evidence type="ECO:0000313" key="19">
    <source>
        <dbReference type="EMBL" id="KAE7995965.1"/>
    </source>
</evidence>
<keyword evidence="8 16" id="KW-0408">Iron</keyword>
<feature type="compositionally biased region" description="Polar residues" evidence="17">
    <location>
        <begin position="145"/>
        <end position="155"/>
    </location>
</feature>
<dbReference type="Pfam" id="PF07524">
    <property type="entry name" value="Bromo_TP"/>
    <property type="match status" value="1"/>
</dbReference>
<proteinExistence type="inferred from homology"/>
<evidence type="ECO:0000256" key="12">
    <source>
        <dbReference type="ARBA" id="ARBA00023242"/>
    </source>
</evidence>
<keyword evidence="12" id="KW-0539">Nucleus</keyword>
<dbReference type="InterPro" id="IPR036909">
    <property type="entry name" value="Cyt_c-like_dom_sf"/>
</dbReference>